<dbReference type="EMBL" id="AICN01000014">
    <property type="protein sequence ID" value="EHS87354.1"/>
    <property type="molecule type" value="Genomic_DNA"/>
</dbReference>
<dbReference type="AlphaFoldDB" id="H4GID3"/>
<dbReference type="RefSeq" id="WP_007121817.1">
    <property type="nucleotide sequence ID" value="NZ_AICN01000014.1"/>
</dbReference>
<organism evidence="1 2">
    <name type="scientific">Limosilactobacillus gastricus PS3</name>
    <dbReference type="NCBI Taxonomy" id="1144300"/>
    <lineage>
        <taxon>Bacteria</taxon>
        <taxon>Bacillati</taxon>
        <taxon>Bacillota</taxon>
        <taxon>Bacilli</taxon>
        <taxon>Lactobacillales</taxon>
        <taxon>Lactobacillaceae</taxon>
        <taxon>Limosilactobacillus</taxon>
    </lineage>
</organism>
<dbReference type="InterPro" id="IPR004465">
    <property type="entry name" value="RNR_NrdI"/>
</dbReference>
<gene>
    <name evidence="1" type="ORF">PS3_4921</name>
</gene>
<proteinExistence type="predicted"/>
<dbReference type="SUPFAM" id="SSF52218">
    <property type="entry name" value="Flavoproteins"/>
    <property type="match status" value="1"/>
</dbReference>
<sequence>MDPLYCLYISISGNTRSFMQRLKEYALQLHTINPDQDYPLIDLKEISDQSIPAREDRPFFVFVPTYLDGGNGFETGTTEVMTNSFGEYLLDGDNTDLVMGVVGSGNKNFNEQYCLTARKYAKECHSEVIGDYELRGTDEDIERIYHQLVQVAKNYRK</sequence>
<reference evidence="1 2" key="1">
    <citation type="journal article" date="2013" name="Genome Announc.">
        <title>Genome Sequence of Lactobacillus gastricus PS3, a Strain Isolated from Human Milk.</title>
        <authorList>
            <person name="Martin V."/>
            <person name="Cardenas N."/>
            <person name="Jimenez E."/>
            <person name="Maldonado A."/>
            <person name="Rodriguez J.M."/>
            <person name="Fernandez L."/>
        </authorList>
    </citation>
    <scope>NUCLEOTIDE SEQUENCE [LARGE SCALE GENOMIC DNA]</scope>
    <source>
        <strain evidence="1 2">PS3</strain>
    </source>
</reference>
<dbReference type="PATRIC" id="fig|1144300.3.peg.316"/>
<dbReference type="OrthoDB" id="350535at2"/>
<protein>
    <submittedName>
        <fullName evidence="1">Ribonucleotide reductase</fullName>
    </submittedName>
</protein>
<dbReference type="InterPro" id="IPR029039">
    <property type="entry name" value="Flavoprotein-like_sf"/>
</dbReference>
<evidence type="ECO:0000313" key="1">
    <source>
        <dbReference type="EMBL" id="EHS87354.1"/>
    </source>
</evidence>
<dbReference type="PIRSF" id="PIRSF005087">
    <property type="entry name" value="NrdI"/>
    <property type="match status" value="1"/>
</dbReference>
<dbReference type="Proteomes" id="UP000004567">
    <property type="component" value="Unassembled WGS sequence"/>
</dbReference>
<evidence type="ECO:0000313" key="2">
    <source>
        <dbReference type="Proteomes" id="UP000004567"/>
    </source>
</evidence>
<dbReference type="Gene3D" id="3.40.50.360">
    <property type="match status" value="1"/>
</dbReference>
<dbReference type="STRING" id="1144300.PS3_4921"/>
<dbReference type="PANTHER" id="PTHR37297">
    <property type="entry name" value="PROTEIN NRDI"/>
    <property type="match status" value="1"/>
</dbReference>
<dbReference type="Pfam" id="PF07972">
    <property type="entry name" value="Flavodoxin_NdrI"/>
    <property type="match status" value="1"/>
</dbReference>
<name>H4GID3_9LACO</name>
<dbReference type="PANTHER" id="PTHR37297:SF1">
    <property type="entry name" value="PROTEIN NRDI"/>
    <property type="match status" value="1"/>
</dbReference>
<comment type="caution">
    <text evidence="1">The sequence shown here is derived from an EMBL/GenBank/DDBJ whole genome shotgun (WGS) entry which is preliminary data.</text>
</comment>
<dbReference type="GO" id="GO:0010181">
    <property type="term" value="F:FMN binding"/>
    <property type="evidence" value="ECO:0007669"/>
    <property type="project" value="InterPro"/>
</dbReference>
<accession>H4GID3</accession>